<proteinExistence type="predicted"/>
<dbReference type="Proteomes" id="UP001444071">
    <property type="component" value="Unassembled WGS sequence"/>
</dbReference>
<organism evidence="1 2">
    <name type="scientific">Xenotaenia resolanae</name>
    <dbReference type="NCBI Taxonomy" id="208358"/>
    <lineage>
        <taxon>Eukaryota</taxon>
        <taxon>Metazoa</taxon>
        <taxon>Chordata</taxon>
        <taxon>Craniata</taxon>
        <taxon>Vertebrata</taxon>
        <taxon>Euteleostomi</taxon>
        <taxon>Actinopterygii</taxon>
        <taxon>Neopterygii</taxon>
        <taxon>Teleostei</taxon>
        <taxon>Neoteleostei</taxon>
        <taxon>Acanthomorphata</taxon>
        <taxon>Ovalentaria</taxon>
        <taxon>Atherinomorphae</taxon>
        <taxon>Cyprinodontiformes</taxon>
        <taxon>Goodeidae</taxon>
        <taxon>Xenotaenia</taxon>
    </lineage>
</organism>
<name>A0ABV0WKI2_9TELE</name>
<reference evidence="1 2" key="1">
    <citation type="submission" date="2021-06" db="EMBL/GenBank/DDBJ databases">
        <authorList>
            <person name="Palmer J.M."/>
        </authorList>
    </citation>
    <scope>NUCLEOTIDE SEQUENCE [LARGE SCALE GENOMIC DNA]</scope>
    <source>
        <strain evidence="1 2">XR_2019</strain>
        <tissue evidence="1">Muscle</tissue>
    </source>
</reference>
<keyword evidence="2" id="KW-1185">Reference proteome</keyword>
<comment type="caution">
    <text evidence="1">The sequence shown here is derived from an EMBL/GenBank/DDBJ whole genome shotgun (WGS) entry which is preliminary data.</text>
</comment>
<evidence type="ECO:0000313" key="2">
    <source>
        <dbReference type="Proteomes" id="UP001444071"/>
    </source>
</evidence>
<accession>A0ABV0WKI2</accession>
<protein>
    <submittedName>
        <fullName evidence="1">Uncharacterized protein</fullName>
    </submittedName>
</protein>
<sequence length="109" mass="12127">MIPIESAGEPLLRVFPGSPEISRLTSVLCSAGKPFVLFNKAFPLCPPNVYKSSKMMLLGPHHTLKQYFTFPLLNVSSQQVPQRPQRGQMKNEVDMLQRTEAPCPFIAVG</sequence>
<evidence type="ECO:0000313" key="1">
    <source>
        <dbReference type="EMBL" id="MEQ2270138.1"/>
    </source>
</evidence>
<dbReference type="EMBL" id="JAHRIM010055231">
    <property type="protein sequence ID" value="MEQ2270138.1"/>
    <property type="molecule type" value="Genomic_DNA"/>
</dbReference>
<gene>
    <name evidence="1" type="ORF">XENORESO_015900</name>
</gene>